<dbReference type="AlphaFoldDB" id="A0AAV2CS18"/>
<name>A0AAV2CS18_9ROSI</name>
<proteinExistence type="predicted"/>
<evidence type="ECO:0000313" key="3">
    <source>
        <dbReference type="Proteomes" id="UP001497516"/>
    </source>
</evidence>
<protein>
    <submittedName>
        <fullName evidence="2">Uncharacterized protein</fullName>
    </submittedName>
</protein>
<dbReference type="Proteomes" id="UP001497516">
    <property type="component" value="Chromosome 10"/>
</dbReference>
<gene>
    <name evidence="2" type="ORF">LTRI10_LOCUS6827</name>
</gene>
<evidence type="ECO:0000256" key="1">
    <source>
        <dbReference type="SAM" id="MobiDB-lite"/>
    </source>
</evidence>
<reference evidence="2 3" key="1">
    <citation type="submission" date="2024-04" db="EMBL/GenBank/DDBJ databases">
        <authorList>
            <person name="Fracassetti M."/>
        </authorList>
    </citation>
    <scope>NUCLEOTIDE SEQUENCE [LARGE SCALE GENOMIC DNA]</scope>
</reference>
<evidence type="ECO:0000313" key="2">
    <source>
        <dbReference type="EMBL" id="CAL1359334.1"/>
    </source>
</evidence>
<feature type="region of interest" description="Disordered" evidence="1">
    <location>
        <begin position="1"/>
        <end position="21"/>
    </location>
</feature>
<dbReference type="EMBL" id="OZ034814">
    <property type="protein sequence ID" value="CAL1359334.1"/>
    <property type="molecule type" value="Genomic_DNA"/>
</dbReference>
<accession>A0AAV2CS18</accession>
<organism evidence="2 3">
    <name type="scientific">Linum trigynum</name>
    <dbReference type="NCBI Taxonomy" id="586398"/>
    <lineage>
        <taxon>Eukaryota</taxon>
        <taxon>Viridiplantae</taxon>
        <taxon>Streptophyta</taxon>
        <taxon>Embryophyta</taxon>
        <taxon>Tracheophyta</taxon>
        <taxon>Spermatophyta</taxon>
        <taxon>Magnoliopsida</taxon>
        <taxon>eudicotyledons</taxon>
        <taxon>Gunneridae</taxon>
        <taxon>Pentapetalae</taxon>
        <taxon>rosids</taxon>
        <taxon>fabids</taxon>
        <taxon>Malpighiales</taxon>
        <taxon>Linaceae</taxon>
        <taxon>Linum</taxon>
    </lineage>
</organism>
<sequence>MQPRAPTGPTKDHVHKPLTDPWLPYKIATQSGVSAPRIRPHLRKIGASFPLTISNQDKSSTPSGALQELEDKEIVATLDDPIPVDHQQASDFDGDQSLEDHHSFEIKGRSTTGASMKTHLVMKGHVHQVVEGFEAGLVIAREEGVPRKGSSLNLNEYGSNIVDPIMENQK</sequence>
<keyword evidence="3" id="KW-1185">Reference proteome</keyword>